<dbReference type="EMBL" id="JACIJE010000003">
    <property type="protein sequence ID" value="MBB5689382.1"/>
    <property type="molecule type" value="Genomic_DNA"/>
</dbReference>
<sequence length="96" mass="10157">MDLPPAPSTRDRAALRALIAEGVRQNPVVTVTDPDLRALLDDPAAECSFEALGFDSLARMELCIWLQLEAGIEVSEAALLDHPGVAALAAHLAVRG</sequence>
<dbReference type="GO" id="GO:0031177">
    <property type="term" value="F:phosphopantetheine binding"/>
    <property type="evidence" value="ECO:0007669"/>
    <property type="project" value="InterPro"/>
</dbReference>
<evidence type="ECO:0000259" key="3">
    <source>
        <dbReference type="PROSITE" id="PS50075"/>
    </source>
</evidence>
<keyword evidence="2" id="KW-0597">Phosphoprotein</keyword>
<evidence type="ECO:0000313" key="4">
    <source>
        <dbReference type="EMBL" id="MBB5689382.1"/>
    </source>
</evidence>
<reference evidence="4 5" key="1">
    <citation type="submission" date="2020-08" db="EMBL/GenBank/DDBJ databases">
        <title>Genomic Encyclopedia of Type Strains, Phase IV (KMG-IV): sequencing the most valuable type-strain genomes for metagenomic binning, comparative biology and taxonomic classification.</title>
        <authorList>
            <person name="Goeker M."/>
        </authorList>
    </citation>
    <scope>NUCLEOTIDE SEQUENCE [LARGE SCALE GENOMIC DNA]</scope>
    <source>
        <strain evidence="4 5">DSM 25895</strain>
    </source>
</reference>
<accession>A0A840Y428</accession>
<gene>
    <name evidence="4" type="ORF">FHS88_001507</name>
</gene>
<dbReference type="AlphaFoldDB" id="A0A840Y428"/>
<feature type="domain" description="Carrier" evidence="3">
    <location>
        <begin position="7"/>
        <end position="96"/>
    </location>
</feature>
<evidence type="ECO:0000313" key="5">
    <source>
        <dbReference type="Proteomes" id="UP000562254"/>
    </source>
</evidence>
<dbReference type="Proteomes" id="UP000562254">
    <property type="component" value="Unassembled WGS sequence"/>
</dbReference>
<dbReference type="RefSeq" id="WP_184483128.1">
    <property type="nucleotide sequence ID" value="NZ_JAAEDJ010000052.1"/>
</dbReference>
<keyword evidence="1" id="KW-0596">Phosphopantetheine</keyword>
<proteinExistence type="predicted"/>
<dbReference type="Pfam" id="PF00550">
    <property type="entry name" value="PP-binding"/>
    <property type="match status" value="1"/>
</dbReference>
<dbReference type="InterPro" id="IPR036736">
    <property type="entry name" value="ACP-like_sf"/>
</dbReference>
<dbReference type="InterPro" id="IPR009081">
    <property type="entry name" value="PP-bd_ACP"/>
</dbReference>
<dbReference type="Gene3D" id="1.10.1200.10">
    <property type="entry name" value="ACP-like"/>
    <property type="match status" value="1"/>
</dbReference>
<organism evidence="4 5">
    <name type="scientific">Neoroseomonas alkaliterrae</name>
    <dbReference type="NCBI Taxonomy" id="1452450"/>
    <lineage>
        <taxon>Bacteria</taxon>
        <taxon>Pseudomonadati</taxon>
        <taxon>Pseudomonadota</taxon>
        <taxon>Alphaproteobacteria</taxon>
        <taxon>Acetobacterales</taxon>
        <taxon>Acetobacteraceae</taxon>
        <taxon>Neoroseomonas</taxon>
    </lineage>
</organism>
<dbReference type="InterPro" id="IPR020806">
    <property type="entry name" value="PKS_PP-bd"/>
</dbReference>
<protein>
    <submittedName>
        <fullName evidence="4">Acyl carrier protein</fullName>
    </submittedName>
</protein>
<evidence type="ECO:0000256" key="2">
    <source>
        <dbReference type="ARBA" id="ARBA00022553"/>
    </source>
</evidence>
<evidence type="ECO:0000256" key="1">
    <source>
        <dbReference type="ARBA" id="ARBA00022450"/>
    </source>
</evidence>
<dbReference type="SUPFAM" id="SSF47336">
    <property type="entry name" value="ACP-like"/>
    <property type="match status" value="1"/>
</dbReference>
<name>A0A840Y428_9PROT</name>
<keyword evidence="5" id="KW-1185">Reference proteome</keyword>
<dbReference type="SMART" id="SM00823">
    <property type="entry name" value="PKS_PP"/>
    <property type="match status" value="1"/>
</dbReference>
<dbReference type="PROSITE" id="PS50075">
    <property type="entry name" value="CARRIER"/>
    <property type="match status" value="1"/>
</dbReference>
<comment type="caution">
    <text evidence="4">The sequence shown here is derived from an EMBL/GenBank/DDBJ whole genome shotgun (WGS) entry which is preliminary data.</text>
</comment>